<evidence type="ECO:0000259" key="6">
    <source>
        <dbReference type="Pfam" id="PF13193"/>
    </source>
</evidence>
<dbReference type="EMBL" id="JBHMCY010000012">
    <property type="protein sequence ID" value="MFB9462788.1"/>
    <property type="molecule type" value="Genomic_DNA"/>
</dbReference>
<proteinExistence type="inferred from homology"/>
<evidence type="ECO:0000256" key="3">
    <source>
        <dbReference type="ARBA" id="ARBA00022741"/>
    </source>
</evidence>
<dbReference type="PROSITE" id="PS00455">
    <property type="entry name" value="AMP_BINDING"/>
    <property type="match status" value="1"/>
</dbReference>
<evidence type="ECO:0000256" key="2">
    <source>
        <dbReference type="ARBA" id="ARBA00022598"/>
    </source>
</evidence>
<dbReference type="Gene3D" id="3.40.50.12780">
    <property type="entry name" value="N-terminal domain of ligase-like"/>
    <property type="match status" value="1"/>
</dbReference>
<dbReference type="Pfam" id="PF00501">
    <property type="entry name" value="AMP-binding"/>
    <property type="match status" value="1"/>
</dbReference>
<dbReference type="Pfam" id="PF13193">
    <property type="entry name" value="AMP-binding_C"/>
    <property type="match status" value="1"/>
</dbReference>
<dbReference type="InterPro" id="IPR045851">
    <property type="entry name" value="AMP-bd_C_sf"/>
</dbReference>
<keyword evidence="3" id="KW-0547">Nucleotide-binding</keyword>
<comment type="similarity">
    <text evidence="1">Belongs to the ATP-dependent AMP-binding enzyme family.</text>
</comment>
<accession>A0ABV5MXN3</accession>
<dbReference type="Gene3D" id="3.30.300.30">
    <property type="match status" value="1"/>
</dbReference>
<gene>
    <name evidence="7" type="ORF">ACFF45_08735</name>
</gene>
<dbReference type="PANTHER" id="PTHR43107">
    <property type="entry name" value="LONG-CHAIN FATTY ACID TRANSPORT PROTEIN"/>
    <property type="match status" value="1"/>
</dbReference>
<protein>
    <submittedName>
        <fullName evidence="7">AMP-binding protein</fullName>
    </submittedName>
</protein>
<dbReference type="Proteomes" id="UP001589709">
    <property type="component" value="Unassembled WGS sequence"/>
</dbReference>
<name>A0ABV5MXN3_9ACTN</name>
<dbReference type="RefSeq" id="WP_381344185.1">
    <property type="nucleotide sequence ID" value="NZ_JBHMCY010000012.1"/>
</dbReference>
<evidence type="ECO:0000256" key="1">
    <source>
        <dbReference type="ARBA" id="ARBA00006432"/>
    </source>
</evidence>
<dbReference type="InterPro" id="IPR020845">
    <property type="entry name" value="AMP-binding_CS"/>
</dbReference>
<feature type="domain" description="AMP-dependent synthetase/ligase" evidence="5">
    <location>
        <begin position="21"/>
        <end position="372"/>
    </location>
</feature>
<dbReference type="SUPFAM" id="SSF56801">
    <property type="entry name" value="Acetyl-CoA synthetase-like"/>
    <property type="match status" value="1"/>
</dbReference>
<sequence>MSSTYDMRDLGGGTIGGLMAARAAANPDHPALLFQDQRFTYRDLDQQATAVAAGLLAAGLQPGDAVAVFLGNRPESVTTLIGLARAGLVNVPVNTAYKGGFLHHALQHSGAKAVITETALAGALWALQDWPPAAGTVVFVDGVPDKVPVARLHLLSWAELTEHGRGPAILPEVVPASACSIAYTSGTTGQSKGVVSPHLAGVTMAREAATAFDLTTNDRVYTCLPMFHGAAAVTAGLAAFYAGATFVLSPRFSASGFWEEIRTSGATQFNALGPLLPILLAQPPTAADRDHAVTRAFAAPAPPEILHRFEERFGVHIIEGYGQTEIKNVLYNPRHGRKVGSLGLPTASSTVAIHDEHGNEVPPGTVGEIVYRPRRAHIMLTTYLHDPAATLDGMTGLWWHTGDLGYQDEDGFFYFVDRKKDALRRRGENISSQDLEAALLTFPGICDAAAIAVRSDVGEDEILVVLDVTDPAAFDFHALYRHCDSVLPRFMVPRYYRIAQGLPRTPTGKIRKVDLRTEGLTEDTFDAHAAGLTPTRQI</sequence>
<evidence type="ECO:0000256" key="4">
    <source>
        <dbReference type="ARBA" id="ARBA00022840"/>
    </source>
</evidence>
<dbReference type="InterPro" id="IPR025110">
    <property type="entry name" value="AMP-bd_C"/>
</dbReference>
<organism evidence="7 8">
    <name type="scientific">Streptomyces cinereospinus</name>
    <dbReference type="NCBI Taxonomy" id="285561"/>
    <lineage>
        <taxon>Bacteria</taxon>
        <taxon>Bacillati</taxon>
        <taxon>Actinomycetota</taxon>
        <taxon>Actinomycetes</taxon>
        <taxon>Kitasatosporales</taxon>
        <taxon>Streptomycetaceae</taxon>
        <taxon>Streptomyces</taxon>
    </lineage>
</organism>
<reference evidence="7 8" key="1">
    <citation type="submission" date="2024-09" db="EMBL/GenBank/DDBJ databases">
        <authorList>
            <person name="Sun Q."/>
            <person name="Mori K."/>
        </authorList>
    </citation>
    <scope>NUCLEOTIDE SEQUENCE [LARGE SCALE GENOMIC DNA]</scope>
    <source>
        <strain evidence="7 8">JCM 6917</strain>
    </source>
</reference>
<comment type="caution">
    <text evidence="7">The sequence shown here is derived from an EMBL/GenBank/DDBJ whole genome shotgun (WGS) entry which is preliminary data.</text>
</comment>
<evidence type="ECO:0000259" key="5">
    <source>
        <dbReference type="Pfam" id="PF00501"/>
    </source>
</evidence>
<dbReference type="InterPro" id="IPR042099">
    <property type="entry name" value="ANL_N_sf"/>
</dbReference>
<dbReference type="InterPro" id="IPR000873">
    <property type="entry name" value="AMP-dep_synth/lig_dom"/>
</dbReference>
<evidence type="ECO:0000313" key="7">
    <source>
        <dbReference type="EMBL" id="MFB9462788.1"/>
    </source>
</evidence>
<evidence type="ECO:0000313" key="8">
    <source>
        <dbReference type="Proteomes" id="UP001589709"/>
    </source>
</evidence>
<keyword evidence="4" id="KW-0067">ATP-binding</keyword>
<feature type="domain" description="AMP-binding enzyme C-terminal" evidence="6">
    <location>
        <begin position="435"/>
        <end position="509"/>
    </location>
</feature>
<keyword evidence="8" id="KW-1185">Reference proteome</keyword>
<keyword evidence="2" id="KW-0436">Ligase</keyword>
<dbReference type="PANTHER" id="PTHR43107:SF15">
    <property type="entry name" value="FATTY ACID TRANSPORT PROTEIN 3, ISOFORM A"/>
    <property type="match status" value="1"/>
</dbReference>